<dbReference type="GO" id="GO:0034976">
    <property type="term" value="P:response to endoplasmic reticulum stress"/>
    <property type="evidence" value="ECO:0007669"/>
    <property type="project" value="TreeGrafter"/>
</dbReference>
<dbReference type="GO" id="GO:0005783">
    <property type="term" value="C:endoplasmic reticulum"/>
    <property type="evidence" value="ECO:0007669"/>
    <property type="project" value="TreeGrafter"/>
</dbReference>
<dbReference type="InterPro" id="IPR051254">
    <property type="entry name" value="PPP1R15"/>
</dbReference>
<feature type="compositionally biased region" description="Polar residues" evidence="1">
    <location>
        <begin position="120"/>
        <end position="143"/>
    </location>
</feature>
<feature type="compositionally biased region" description="Acidic residues" evidence="1">
    <location>
        <begin position="312"/>
        <end position="330"/>
    </location>
</feature>
<dbReference type="PANTHER" id="PTHR16489:SF12">
    <property type="entry name" value="GH11727P"/>
    <property type="match status" value="1"/>
</dbReference>
<evidence type="ECO:0000313" key="3">
    <source>
        <dbReference type="Proteomes" id="UP001168990"/>
    </source>
</evidence>
<dbReference type="AlphaFoldDB" id="A0AA39C6R7"/>
<keyword evidence="3" id="KW-1185">Reference proteome</keyword>
<dbReference type="Proteomes" id="UP001168990">
    <property type="component" value="Unassembled WGS sequence"/>
</dbReference>
<sequence length="445" mass="51059">MNISGEKKMKSKFIDCLLCLQNLSAHLVHNQTKLEKKKTMNYLINAQQMQKSPNENLKNICDVLSQSLKNTMNASRIDLKHSSCLFTRMERMISRTLRVIRMRNSNRIDMNNVRKITYNVDNNDSSLSPKTNTKYEPNLTQEENISDELESDVEEEMIEQIPHSNDNVSDKMKSININCDPKQNSLNFEEMQIEQNDSCDIDEDENVHENKSNDSLEMIVDDLDTSSSSSSDNFSDQYDSDSDMTSNSDVIPTSKQSQNDQSTISKDVPGKSFNSSLQFPEDFSPTLTKFRTRTLSETSSTSDGSSFIVFDSDAESDAENSCTEESDNEESMCNKEADSDDDSFIVFDNDAESNAESSDSEESENEENDDDNTEPKVRFNLKPKIHLMINWAFAYRAARKGNWAQIYADRKRFENRINETAKTLEPIFIPKHREHIYQTRFIAQE</sequence>
<dbReference type="GO" id="GO:0000164">
    <property type="term" value="C:protein phosphatase type 1 complex"/>
    <property type="evidence" value="ECO:0007669"/>
    <property type="project" value="TreeGrafter"/>
</dbReference>
<dbReference type="GO" id="GO:0019888">
    <property type="term" value="F:protein phosphatase regulator activity"/>
    <property type="evidence" value="ECO:0007669"/>
    <property type="project" value="TreeGrafter"/>
</dbReference>
<comment type="caution">
    <text evidence="2">The sequence shown here is derived from an EMBL/GenBank/DDBJ whole genome shotgun (WGS) entry which is preliminary data.</text>
</comment>
<reference evidence="2" key="1">
    <citation type="journal article" date="2023" name="bioRxiv">
        <title>Scaffold-level genome assemblies of two parasitoid biocontrol wasps reveal the parthenogenesis mechanism and an associated novel virus.</title>
        <authorList>
            <person name="Inwood S."/>
            <person name="Skelly J."/>
            <person name="Guhlin J."/>
            <person name="Harrop T."/>
            <person name="Goldson S."/>
            <person name="Dearden P."/>
        </authorList>
    </citation>
    <scope>NUCLEOTIDE SEQUENCE</scope>
    <source>
        <strain evidence="2">Irish</strain>
        <tissue evidence="2">Whole body</tissue>
    </source>
</reference>
<feature type="region of interest" description="Disordered" evidence="1">
    <location>
        <begin position="120"/>
        <end position="145"/>
    </location>
</feature>
<gene>
    <name evidence="2" type="ORF">PV328_009783</name>
</gene>
<feature type="compositionally biased region" description="Polar residues" evidence="1">
    <location>
        <begin position="244"/>
        <end position="265"/>
    </location>
</feature>
<name>A0AA39C6R7_9HYME</name>
<feature type="region of interest" description="Disordered" evidence="1">
    <location>
        <begin position="223"/>
        <end position="376"/>
    </location>
</feature>
<evidence type="ECO:0000313" key="2">
    <source>
        <dbReference type="EMBL" id="KAK0158838.1"/>
    </source>
</evidence>
<accession>A0AA39C6R7</accession>
<organism evidence="2 3">
    <name type="scientific">Microctonus aethiopoides</name>
    <dbReference type="NCBI Taxonomy" id="144406"/>
    <lineage>
        <taxon>Eukaryota</taxon>
        <taxon>Metazoa</taxon>
        <taxon>Ecdysozoa</taxon>
        <taxon>Arthropoda</taxon>
        <taxon>Hexapoda</taxon>
        <taxon>Insecta</taxon>
        <taxon>Pterygota</taxon>
        <taxon>Neoptera</taxon>
        <taxon>Endopterygota</taxon>
        <taxon>Hymenoptera</taxon>
        <taxon>Apocrita</taxon>
        <taxon>Ichneumonoidea</taxon>
        <taxon>Braconidae</taxon>
        <taxon>Euphorinae</taxon>
        <taxon>Microctonus</taxon>
    </lineage>
</organism>
<feature type="compositionally biased region" description="Acidic residues" evidence="1">
    <location>
        <begin position="338"/>
        <end position="372"/>
    </location>
</feature>
<proteinExistence type="predicted"/>
<feature type="compositionally biased region" description="Low complexity" evidence="1">
    <location>
        <begin position="293"/>
        <end position="306"/>
    </location>
</feature>
<protein>
    <recommendedName>
        <fullName evidence="4">Protein phosphatase 1 regulatory subunit 15A/B C-terminal domain-containing protein</fullName>
    </recommendedName>
</protein>
<evidence type="ECO:0008006" key="4">
    <source>
        <dbReference type="Google" id="ProtNLM"/>
    </source>
</evidence>
<feature type="compositionally biased region" description="Low complexity" evidence="1">
    <location>
        <begin position="225"/>
        <end position="237"/>
    </location>
</feature>
<reference evidence="2" key="2">
    <citation type="submission" date="2023-03" db="EMBL/GenBank/DDBJ databases">
        <authorList>
            <person name="Inwood S.N."/>
            <person name="Skelly J.G."/>
            <person name="Guhlin J."/>
            <person name="Harrop T.W.R."/>
            <person name="Goldson S.G."/>
            <person name="Dearden P.K."/>
        </authorList>
    </citation>
    <scope>NUCLEOTIDE SEQUENCE</scope>
    <source>
        <strain evidence="2">Irish</strain>
        <tissue evidence="2">Whole body</tissue>
    </source>
</reference>
<dbReference type="EMBL" id="JAQQBS010001424">
    <property type="protein sequence ID" value="KAK0158838.1"/>
    <property type="molecule type" value="Genomic_DNA"/>
</dbReference>
<dbReference type="PANTHER" id="PTHR16489">
    <property type="entry name" value="GH11727P"/>
    <property type="match status" value="1"/>
</dbReference>
<evidence type="ECO:0000256" key="1">
    <source>
        <dbReference type="SAM" id="MobiDB-lite"/>
    </source>
</evidence>